<evidence type="ECO:0000313" key="2">
    <source>
        <dbReference type="Proteomes" id="UP001249959"/>
    </source>
</evidence>
<dbReference type="RefSeq" id="WP_315575269.1">
    <property type="nucleotide sequence ID" value="NZ_JARDXH010000002.1"/>
</dbReference>
<sequence length="377" mass="43696">MKEYSSSIFYILLCLFSLSSCIITDNYTANKIAKFPSKLSGENYVAYIDSNNIANVKLGYVKPVLSIYDKEKIKSLKSLGLYRLHLVNAVYQKEKLDSIQIRINQLAHIPFKYISMNDVSRRMSGIGPIVYTKGSFEENMRDSVNRMMSHLDQLIKINYSRNSYFLYKYIQRRNKIFESRDKDIVEGKIFFHTDPSLRFRVNINPIEFSGGNKAFGLGASIEPSYKWTNNSSFGLKMSYAKFLHESNDYSFFDQRNSSVILTYNFTPYRNAELFDGSSNYFSIGAGLMHTKITGVDDWFYFSNMNVSSNTIEDKLYQNILPVLMLRNGIQSRYFRFGAEFNLIPSVELFAKNQQTISFDNMYFAISYGLVIGSRKWK</sequence>
<dbReference type="Proteomes" id="UP001249959">
    <property type="component" value="Unassembled WGS sequence"/>
</dbReference>
<reference evidence="1 2" key="1">
    <citation type="submission" date="2023-09" db="EMBL/GenBank/DDBJ databases">
        <title>Aquirufa genomes.</title>
        <authorList>
            <person name="Pitt A."/>
        </authorList>
    </citation>
    <scope>NUCLEOTIDE SEQUENCE [LARGE SCALE GENOMIC DNA]</scope>
    <source>
        <strain evidence="1 2">LEOWEIH-7C</strain>
    </source>
</reference>
<dbReference type="PROSITE" id="PS51257">
    <property type="entry name" value="PROKAR_LIPOPROTEIN"/>
    <property type="match status" value="1"/>
</dbReference>
<keyword evidence="2" id="KW-1185">Reference proteome</keyword>
<evidence type="ECO:0008006" key="3">
    <source>
        <dbReference type="Google" id="ProtNLM"/>
    </source>
</evidence>
<name>A0ABU3TRS3_9BACT</name>
<accession>A0ABU3TRS3</accession>
<evidence type="ECO:0000313" key="1">
    <source>
        <dbReference type="EMBL" id="MDU0808377.1"/>
    </source>
</evidence>
<protein>
    <recommendedName>
        <fullName evidence="3">DUF3187 family protein</fullName>
    </recommendedName>
</protein>
<dbReference type="EMBL" id="JAVNWW010000001">
    <property type="protein sequence ID" value="MDU0808377.1"/>
    <property type="molecule type" value="Genomic_DNA"/>
</dbReference>
<comment type="caution">
    <text evidence="1">The sequence shown here is derived from an EMBL/GenBank/DDBJ whole genome shotgun (WGS) entry which is preliminary data.</text>
</comment>
<proteinExistence type="predicted"/>
<gene>
    <name evidence="1" type="ORF">PQG45_04935</name>
</gene>
<organism evidence="1 2">
    <name type="scientific">Aquirufa regiilacus</name>
    <dbReference type="NCBI Taxonomy" id="3024868"/>
    <lineage>
        <taxon>Bacteria</taxon>
        <taxon>Pseudomonadati</taxon>
        <taxon>Bacteroidota</taxon>
        <taxon>Cytophagia</taxon>
        <taxon>Cytophagales</taxon>
        <taxon>Flectobacillaceae</taxon>
        <taxon>Aquirufa</taxon>
    </lineage>
</organism>